<protein>
    <submittedName>
        <fullName evidence="1">Uncharacterized protein</fullName>
    </submittedName>
</protein>
<dbReference type="EMBL" id="OA594928">
    <property type="protein sequence ID" value="CAD7207210.1"/>
    <property type="molecule type" value="Genomic_DNA"/>
</dbReference>
<sequence length="42" mass="4969">MKRLVFQLLAIQMILCRPSHPLFLRALCMIAMFYMKNLKGEV</sequence>
<gene>
    <name evidence="1" type="ORF">TDIB3V08_LOCUS13358</name>
</gene>
<organism evidence="1">
    <name type="scientific">Timema douglasi</name>
    <name type="common">Walking stick</name>
    <dbReference type="NCBI Taxonomy" id="61478"/>
    <lineage>
        <taxon>Eukaryota</taxon>
        <taxon>Metazoa</taxon>
        <taxon>Ecdysozoa</taxon>
        <taxon>Arthropoda</taxon>
        <taxon>Hexapoda</taxon>
        <taxon>Insecta</taxon>
        <taxon>Pterygota</taxon>
        <taxon>Neoptera</taxon>
        <taxon>Polyneoptera</taxon>
        <taxon>Phasmatodea</taxon>
        <taxon>Timematodea</taxon>
        <taxon>Timematoidea</taxon>
        <taxon>Timematidae</taxon>
        <taxon>Timema</taxon>
    </lineage>
</organism>
<accession>A0A7R8W230</accession>
<dbReference type="AlphaFoldDB" id="A0A7R8W230"/>
<proteinExistence type="predicted"/>
<evidence type="ECO:0000313" key="1">
    <source>
        <dbReference type="EMBL" id="CAD7207210.1"/>
    </source>
</evidence>
<reference evidence="1" key="1">
    <citation type="submission" date="2020-11" db="EMBL/GenBank/DDBJ databases">
        <authorList>
            <person name="Tran Van P."/>
        </authorList>
    </citation>
    <scope>NUCLEOTIDE SEQUENCE</scope>
</reference>
<name>A0A7R8W230_TIMDO</name>